<feature type="compositionally biased region" description="Gly residues" evidence="2">
    <location>
        <begin position="685"/>
        <end position="700"/>
    </location>
</feature>
<dbReference type="GO" id="GO:0000981">
    <property type="term" value="F:DNA-binding transcription factor activity, RNA polymerase II-specific"/>
    <property type="evidence" value="ECO:0007669"/>
    <property type="project" value="InterPro"/>
</dbReference>
<proteinExistence type="predicted"/>
<evidence type="ECO:0000256" key="1">
    <source>
        <dbReference type="ARBA" id="ARBA00023242"/>
    </source>
</evidence>
<organism evidence="4 5">
    <name type="scientific">Microdochium trichocladiopsis</name>
    <dbReference type="NCBI Taxonomy" id="1682393"/>
    <lineage>
        <taxon>Eukaryota</taxon>
        <taxon>Fungi</taxon>
        <taxon>Dikarya</taxon>
        <taxon>Ascomycota</taxon>
        <taxon>Pezizomycotina</taxon>
        <taxon>Sordariomycetes</taxon>
        <taxon>Xylariomycetidae</taxon>
        <taxon>Xylariales</taxon>
        <taxon>Microdochiaceae</taxon>
        <taxon>Microdochium</taxon>
    </lineage>
</organism>
<feature type="compositionally biased region" description="Polar residues" evidence="2">
    <location>
        <begin position="640"/>
        <end position="656"/>
    </location>
</feature>
<dbReference type="SMART" id="SM00066">
    <property type="entry name" value="GAL4"/>
    <property type="match status" value="1"/>
</dbReference>
<protein>
    <recommendedName>
        <fullName evidence="3">Zn(2)-C6 fungal-type domain-containing protein</fullName>
    </recommendedName>
</protein>
<dbReference type="GO" id="GO:0008270">
    <property type="term" value="F:zinc ion binding"/>
    <property type="evidence" value="ECO:0007669"/>
    <property type="project" value="InterPro"/>
</dbReference>
<keyword evidence="1" id="KW-0539">Nucleus</keyword>
<dbReference type="InterPro" id="IPR001138">
    <property type="entry name" value="Zn2Cys6_DnaBD"/>
</dbReference>
<dbReference type="AlphaFoldDB" id="A0A9P8Y4P5"/>
<evidence type="ECO:0000313" key="5">
    <source>
        <dbReference type="Proteomes" id="UP000756346"/>
    </source>
</evidence>
<dbReference type="SUPFAM" id="SSF57701">
    <property type="entry name" value="Zn2/Cys6 DNA-binding domain"/>
    <property type="match status" value="1"/>
</dbReference>
<dbReference type="EMBL" id="JAGTJQ010000006">
    <property type="protein sequence ID" value="KAH7028995.1"/>
    <property type="molecule type" value="Genomic_DNA"/>
</dbReference>
<dbReference type="PANTHER" id="PTHR31668:SF24">
    <property type="entry name" value="TRANSCRIPTION FACTOR, PUTATIVE-RELATED"/>
    <property type="match status" value="1"/>
</dbReference>
<dbReference type="Gene3D" id="4.10.240.10">
    <property type="entry name" value="Zn(2)-C6 fungal-type DNA-binding domain"/>
    <property type="match status" value="1"/>
</dbReference>
<dbReference type="Proteomes" id="UP000756346">
    <property type="component" value="Unassembled WGS sequence"/>
</dbReference>
<dbReference type="PANTHER" id="PTHR31668">
    <property type="entry name" value="GLUCOSE TRANSPORT TRANSCRIPTION REGULATOR RGT1-RELATED-RELATED"/>
    <property type="match status" value="1"/>
</dbReference>
<feature type="compositionally biased region" description="Low complexity" evidence="2">
    <location>
        <begin position="1"/>
        <end position="11"/>
    </location>
</feature>
<dbReference type="PROSITE" id="PS50048">
    <property type="entry name" value="ZN2_CY6_FUNGAL_2"/>
    <property type="match status" value="1"/>
</dbReference>
<feature type="region of interest" description="Disordered" evidence="2">
    <location>
        <begin position="676"/>
        <end position="731"/>
    </location>
</feature>
<name>A0A9P8Y4P5_9PEZI</name>
<dbReference type="GeneID" id="70188375"/>
<keyword evidence="5" id="KW-1185">Reference proteome</keyword>
<dbReference type="OrthoDB" id="103819at2759"/>
<dbReference type="Pfam" id="PF00172">
    <property type="entry name" value="Zn_clus"/>
    <property type="match status" value="1"/>
</dbReference>
<gene>
    <name evidence="4" type="ORF">B0I36DRAFT_363599</name>
</gene>
<feature type="compositionally biased region" description="Gly residues" evidence="2">
    <location>
        <begin position="104"/>
        <end position="122"/>
    </location>
</feature>
<feature type="domain" description="Zn(2)-C6 fungal-type" evidence="3">
    <location>
        <begin position="26"/>
        <end position="55"/>
    </location>
</feature>
<feature type="compositionally biased region" description="Low complexity" evidence="2">
    <location>
        <begin position="453"/>
        <end position="496"/>
    </location>
</feature>
<feature type="region of interest" description="Disordered" evidence="2">
    <location>
        <begin position="1"/>
        <end position="25"/>
    </location>
</feature>
<sequence>MTSINPATSNGTGTGSGHHTKGPGLSCDNCRLRKVRCSREQPCGQCAHLDLRCLYTQAPRKRANPVRGRLIAQARGHSSGGAFQHQQQQQKQQELAAAAAATGAGNGQGPGNGIGTGFGAISGAGSHQSPAASGGSNGSSSHYQHHYGGGIADDHDAGDAAHWSPRTNHSGAGHDFQPDFFLNLLDDFEQVVFPFSPIITSGEITDIIRTNMSHGLEDEALIYAYAAVTTYLSNTHAESHHYPHEKKDHLNTLLQLGLRAYRQIDLGDPRALKDTIYSSTLSSTLKRIITCIFIEISMMAFKSYDRSFSLLREQVCMIQMIETNRRLQPRDVFPAVYSSARYQRIYWEVFIHERFLSINVGYPSILPPLVIGLPAPDPAIPVYIDVSFRRLIHLFLILDEDFLAHWQEMQQQQNGTSHHHDGSALGGSKSPPMLTPQWIEAKQLQLDEDEHQAAQAEAELSQRMLSSSSPMITASSLSPSSSSPAAAAAAAAAMAHPHQHQHHQYHHHHHHQHSNSNNSNINNIHHPNTSSSSSAHSRDEAIRALQHIDQYVTRLWLRTLLWQLALSRGLLSSDPSPHSHEGLSLHFPARRLSLQLRSLVNRLDSFAAINTQGTGVLQKLFEVTSTIADVMALPSPATGDPSSGTLGASVGPNHSGTGNGRMDVDLMMMTTTTRPAAAAGAGSPIPGGGHTPDNNGGEGGPENYRNLSTRQGQGQGQEGERAAAGAEEDERATRMRDFVTLVRFLLRFDRVRAEQREYLEEKLRSLDELYRSEAEASYSRQQQQQQLRHYEGRGF</sequence>
<feature type="region of interest" description="Disordered" evidence="2">
    <location>
        <begin position="413"/>
        <end position="432"/>
    </location>
</feature>
<dbReference type="CDD" id="cd12148">
    <property type="entry name" value="fungal_TF_MHR"/>
    <property type="match status" value="1"/>
</dbReference>
<feature type="compositionally biased region" description="Basic residues" evidence="2">
    <location>
        <begin position="497"/>
        <end position="513"/>
    </location>
</feature>
<feature type="region of interest" description="Disordered" evidence="2">
    <location>
        <begin position="634"/>
        <end position="662"/>
    </location>
</feature>
<comment type="caution">
    <text evidence="4">The sequence shown here is derived from an EMBL/GenBank/DDBJ whole genome shotgun (WGS) entry which is preliminary data.</text>
</comment>
<dbReference type="InterPro" id="IPR036864">
    <property type="entry name" value="Zn2-C6_fun-type_DNA-bd_sf"/>
</dbReference>
<feature type="compositionally biased region" description="Low complexity" evidence="2">
    <location>
        <begin position="514"/>
        <end position="535"/>
    </location>
</feature>
<feature type="region of interest" description="Disordered" evidence="2">
    <location>
        <begin position="448"/>
        <end position="538"/>
    </location>
</feature>
<dbReference type="PROSITE" id="PS00463">
    <property type="entry name" value="ZN2_CY6_FUNGAL_1"/>
    <property type="match status" value="1"/>
</dbReference>
<evidence type="ECO:0000259" key="3">
    <source>
        <dbReference type="PROSITE" id="PS50048"/>
    </source>
</evidence>
<reference evidence="4" key="1">
    <citation type="journal article" date="2021" name="Nat. Commun.">
        <title>Genetic determinants of endophytism in the Arabidopsis root mycobiome.</title>
        <authorList>
            <person name="Mesny F."/>
            <person name="Miyauchi S."/>
            <person name="Thiergart T."/>
            <person name="Pickel B."/>
            <person name="Atanasova L."/>
            <person name="Karlsson M."/>
            <person name="Huettel B."/>
            <person name="Barry K.W."/>
            <person name="Haridas S."/>
            <person name="Chen C."/>
            <person name="Bauer D."/>
            <person name="Andreopoulos W."/>
            <person name="Pangilinan J."/>
            <person name="LaButti K."/>
            <person name="Riley R."/>
            <person name="Lipzen A."/>
            <person name="Clum A."/>
            <person name="Drula E."/>
            <person name="Henrissat B."/>
            <person name="Kohler A."/>
            <person name="Grigoriev I.V."/>
            <person name="Martin F.M."/>
            <person name="Hacquard S."/>
        </authorList>
    </citation>
    <scope>NUCLEOTIDE SEQUENCE</scope>
    <source>
        <strain evidence="4">MPI-CAGE-CH-0230</strain>
    </source>
</reference>
<dbReference type="InterPro" id="IPR050797">
    <property type="entry name" value="Carb_Metab_Trans_Reg"/>
</dbReference>
<dbReference type="CDD" id="cd00067">
    <property type="entry name" value="GAL4"/>
    <property type="match status" value="1"/>
</dbReference>
<feature type="region of interest" description="Disordered" evidence="2">
    <location>
        <begin position="776"/>
        <end position="795"/>
    </location>
</feature>
<feature type="region of interest" description="Disordered" evidence="2">
    <location>
        <begin position="76"/>
        <end position="170"/>
    </location>
</feature>
<evidence type="ECO:0000313" key="4">
    <source>
        <dbReference type="EMBL" id="KAH7028995.1"/>
    </source>
</evidence>
<evidence type="ECO:0000256" key="2">
    <source>
        <dbReference type="SAM" id="MobiDB-lite"/>
    </source>
</evidence>
<feature type="compositionally biased region" description="Low complexity" evidence="2">
    <location>
        <begin position="123"/>
        <end position="142"/>
    </location>
</feature>
<feature type="compositionally biased region" description="Low complexity" evidence="2">
    <location>
        <begin position="76"/>
        <end position="103"/>
    </location>
</feature>
<dbReference type="RefSeq" id="XP_046011283.1">
    <property type="nucleotide sequence ID" value="XM_046158829.1"/>
</dbReference>
<accession>A0A9P8Y4P5</accession>